<dbReference type="Gene3D" id="2.60.40.10">
    <property type="entry name" value="Immunoglobulins"/>
    <property type="match status" value="9"/>
</dbReference>
<proteinExistence type="predicted"/>
<dbReference type="Ensembl" id="ENSOTST00005194014.1">
    <property type="protein sequence ID" value="ENSOTSP00005118464.1"/>
    <property type="gene ID" value="ENSOTSG00005067323.1"/>
</dbReference>
<dbReference type="AlphaFoldDB" id="A0AAZ3PRM3"/>
<dbReference type="InterPro" id="IPR003598">
    <property type="entry name" value="Ig_sub2"/>
</dbReference>
<feature type="domain" description="Ig-like" evidence="5">
    <location>
        <begin position="624"/>
        <end position="716"/>
    </location>
</feature>
<keyword evidence="4" id="KW-0393">Immunoglobulin domain</keyword>
<dbReference type="Pfam" id="PF13895">
    <property type="entry name" value="Ig_2"/>
    <property type="match status" value="1"/>
</dbReference>
<feature type="domain" description="Ig-like" evidence="5">
    <location>
        <begin position="545"/>
        <end position="621"/>
    </location>
</feature>
<reference evidence="6" key="2">
    <citation type="submission" date="2025-08" db="UniProtKB">
        <authorList>
            <consortium name="Ensembl"/>
        </authorList>
    </citation>
    <scope>IDENTIFICATION</scope>
</reference>
<dbReference type="PANTHER" id="PTHR44337">
    <property type="entry name" value="CARCINOEMBRYONIC ANTIGEN-RELATED CELL ADHESION MOLECULE 8"/>
    <property type="match status" value="1"/>
</dbReference>
<dbReference type="PROSITE" id="PS50835">
    <property type="entry name" value="IG_LIKE"/>
    <property type="match status" value="9"/>
</dbReference>
<dbReference type="Pfam" id="PF13927">
    <property type="entry name" value="Ig_3"/>
    <property type="match status" value="7"/>
</dbReference>
<reference evidence="7" key="1">
    <citation type="journal article" date="2018" name="PLoS ONE">
        <title>Chinook salmon (Oncorhynchus tshawytscha) genome and transcriptome.</title>
        <authorList>
            <person name="Christensen K.A."/>
            <person name="Leong J.S."/>
            <person name="Sakhrani D."/>
            <person name="Biagi C.A."/>
            <person name="Minkley D.R."/>
            <person name="Withler R.E."/>
            <person name="Rondeau E.B."/>
            <person name="Koop B.F."/>
            <person name="Devlin R.H."/>
        </authorList>
    </citation>
    <scope>NUCLEOTIDE SEQUENCE [LARGE SCALE GENOMIC DNA]</scope>
</reference>
<feature type="domain" description="Ig-like" evidence="5">
    <location>
        <begin position="449"/>
        <end position="531"/>
    </location>
</feature>
<dbReference type="Pfam" id="PF00047">
    <property type="entry name" value="ig"/>
    <property type="match status" value="1"/>
</dbReference>
<evidence type="ECO:0000313" key="6">
    <source>
        <dbReference type="Ensembl" id="ENSOTSP00005118464.1"/>
    </source>
</evidence>
<evidence type="ECO:0000256" key="2">
    <source>
        <dbReference type="ARBA" id="ARBA00023157"/>
    </source>
</evidence>
<gene>
    <name evidence="6" type="primary">CEACAM1</name>
</gene>
<evidence type="ECO:0000256" key="1">
    <source>
        <dbReference type="ARBA" id="ARBA00022729"/>
    </source>
</evidence>
<feature type="domain" description="Ig-like" evidence="5">
    <location>
        <begin position="366"/>
        <end position="445"/>
    </location>
</feature>
<dbReference type="InterPro" id="IPR036179">
    <property type="entry name" value="Ig-like_dom_sf"/>
</dbReference>
<dbReference type="InterPro" id="IPR007110">
    <property type="entry name" value="Ig-like_dom"/>
</dbReference>
<dbReference type="PANTHER" id="PTHR44337:SF20">
    <property type="entry name" value="CARCINOEMBRYONIC ANTIGEN-RELATED CELL ADHESION MOLECULE 5-RELATED"/>
    <property type="match status" value="1"/>
</dbReference>
<name>A0AAZ3PRM3_ONCTS</name>
<feature type="domain" description="Ig-like" evidence="5">
    <location>
        <begin position="14"/>
        <end position="89"/>
    </location>
</feature>
<protein>
    <recommendedName>
        <fullName evidence="5">Ig-like domain-containing protein</fullName>
    </recommendedName>
</protein>
<evidence type="ECO:0000259" key="5">
    <source>
        <dbReference type="PROSITE" id="PS50835"/>
    </source>
</evidence>
<keyword evidence="3" id="KW-0325">Glycoprotein</keyword>
<keyword evidence="1" id="KW-0732">Signal</keyword>
<keyword evidence="7" id="KW-1185">Reference proteome</keyword>
<evidence type="ECO:0000256" key="3">
    <source>
        <dbReference type="ARBA" id="ARBA00023180"/>
    </source>
</evidence>
<organism evidence="6 7">
    <name type="scientific">Oncorhynchus tshawytscha</name>
    <name type="common">Chinook salmon</name>
    <name type="synonym">Salmo tshawytscha</name>
    <dbReference type="NCBI Taxonomy" id="74940"/>
    <lineage>
        <taxon>Eukaryota</taxon>
        <taxon>Metazoa</taxon>
        <taxon>Chordata</taxon>
        <taxon>Craniata</taxon>
        <taxon>Vertebrata</taxon>
        <taxon>Euteleostomi</taxon>
        <taxon>Actinopterygii</taxon>
        <taxon>Neopterygii</taxon>
        <taxon>Teleostei</taxon>
        <taxon>Protacanthopterygii</taxon>
        <taxon>Salmoniformes</taxon>
        <taxon>Salmonidae</taxon>
        <taxon>Salmoninae</taxon>
        <taxon>Oncorhynchus</taxon>
    </lineage>
</organism>
<dbReference type="InterPro" id="IPR052598">
    <property type="entry name" value="IgSF_CEA-related"/>
</dbReference>
<evidence type="ECO:0000256" key="4">
    <source>
        <dbReference type="ARBA" id="ARBA00023319"/>
    </source>
</evidence>
<dbReference type="InterPro" id="IPR013151">
    <property type="entry name" value="Immunoglobulin_dom"/>
</dbReference>
<feature type="domain" description="Ig-like" evidence="5">
    <location>
        <begin position="719"/>
        <end position="798"/>
    </location>
</feature>
<dbReference type="SMART" id="SM00408">
    <property type="entry name" value="IGc2"/>
    <property type="match status" value="9"/>
</dbReference>
<dbReference type="SMART" id="SM00409">
    <property type="entry name" value="IG"/>
    <property type="match status" value="9"/>
</dbReference>
<feature type="domain" description="Ig-like" evidence="5">
    <location>
        <begin position="97"/>
        <end position="185"/>
    </location>
</feature>
<keyword evidence="2" id="KW-1015">Disulfide bond</keyword>
<dbReference type="CDD" id="cd00096">
    <property type="entry name" value="Ig"/>
    <property type="match status" value="4"/>
</dbReference>
<reference evidence="6" key="3">
    <citation type="submission" date="2025-09" db="UniProtKB">
        <authorList>
            <consortium name="Ensembl"/>
        </authorList>
    </citation>
    <scope>IDENTIFICATION</scope>
</reference>
<dbReference type="Proteomes" id="UP000694402">
    <property type="component" value="Unassembled WGS sequence"/>
</dbReference>
<dbReference type="GeneTree" id="ENSGT01100000263479"/>
<evidence type="ECO:0000313" key="7">
    <source>
        <dbReference type="Proteomes" id="UP000694402"/>
    </source>
</evidence>
<sequence length="831" mass="90099">MTSTEYRLIVNYGPELPIITGPALGETGHSVTFNCSASSQPLSQFSWFFNGSQVATGSVYETGPLTLASHGEYTCVAFNNITCRNSTVSNMLTIVAPVTMTMVKVIGAQPILNERFSLTCGTAGTVYSIQWMKNGWPLFADNRTDFSMNNNTLTFNSVQHSDNGDYQCSASNPLSNMTSTEYRLIVNYGPELPIITGPALGETGHSVTFNCSASCQPLSQFSWFFNGSQVATGSVYEMGPLTLASHGEYTCVAFNNITCRNSTVSKMLTIVATVTMTMVKVIGAQPILNERFSLTCGTAGTVYSIQWMKNGWPLYADNRTDFSMNNNTLTFNSVQHSDNGDYQCSASNPLSNMTSPEYRLIVNYGPELPIITGPALGETGHSVTFNCSASSQPLSQFSWFFNGSQVATGSKYETGTLTLASHGEYTCVAFNNITCRNSTVSKMLTIVAPITSVSISTSGTQAIEGDSFTMTCNIVGDPSSIHWWKNLTLVHVDNRTHVSFDNRTLTFNPVQYSSYGEYQCMARNSVSNRTSNRYTLLVNYGPKQPVIAGAPIAETEQRVTFNCSASSQPLSQFSWFFNGSQVATGSKYDTGPLTLASHGEYTCVAFNNATGRNSTVSKMLTVIEAIKSVMVKRNKTPISSDNLTLTCDVTGRYDTIYWMKDNLSLVLNNTLNTDITISNNSLHFSPVKVSNDGNYQCVATNLLRPHTSPKYQLLVNYGPLSVNVSGPGLVVIGSVIPVSLKCSADSRPTSEYRWKYNNQALSTTGPLMAVGVSLKNAGIYTCVAKNSLTNISMSKTISLDVTGHSPAPPFQSRVGLMLMGLAALSLPLINH</sequence>
<dbReference type="InterPro" id="IPR003599">
    <property type="entry name" value="Ig_sub"/>
</dbReference>
<feature type="domain" description="Ig-like" evidence="5">
    <location>
        <begin position="190"/>
        <end position="269"/>
    </location>
</feature>
<dbReference type="InterPro" id="IPR013783">
    <property type="entry name" value="Ig-like_fold"/>
</dbReference>
<dbReference type="SUPFAM" id="SSF48726">
    <property type="entry name" value="Immunoglobulin"/>
    <property type="match status" value="7"/>
</dbReference>
<accession>A0AAZ3PRM3</accession>
<feature type="domain" description="Ig-like" evidence="5">
    <location>
        <begin position="289"/>
        <end position="361"/>
    </location>
</feature>